<proteinExistence type="inferred from homology"/>
<evidence type="ECO:0000313" key="6">
    <source>
        <dbReference type="Proteomes" id="UP001148125"/>
    </source>
</evidence>
<dbReference type="SUPFAM" id="SSF53850">
    <property type="entry name" value="Periplasmic binding protein-like II"/>
    <property type="match status" value="1"/>
</dbReference>
<protein>
    <submittedName>
        <fullName evidence="5">Molybdate ABC transporter substrate-binding protein</fullName>
    </submittedName>
</protein>
<organism evidence="5 6">
    <name type="scientific">Alkalihalobacterium chitinilyticum</name>
    <dbReference type="NCBI Taxonomy" id="2980103"/>
    <lineage>
        <taxon>Bacteria</taxon>
        <taxon>Bacillati</taxon>
        <taxon>Bacillota</taxon>
        <taxon>Bacilli</taxon>
        <taxon>Bacillales</taxon>
        <taxon>Bacillaceae</taxon>
        <taxon>Alkalihalobacterium</taxon>
    </lineage>
</organism>
<dbReference type="EMBL" id="JAOTPO010000018">
    <property type="protein sequence ID" value="MDE5415651.1"/>
    <property type="molecule type" value="Genomic_DNA"/>
</dbReference>
<dbReference type="PROSITE" id="PS51257">
    <property type="entry name" value="PROKAR_LIPOPROTEIN"/>
    <property type="match status" value="1"/>
</dbReference>
<comment type="similarity">
    <text evidence="1">Belongs to the bacterial solute-binding protein ModA family.</text>
</comment>
<keyword evidence="3 4" id="KW-0732">Signal</keyword>
<sequence>MIKRKGFIFALLLTFTMMTVAACGSNNSSSSDHENEKVDEDITLQALIGAGLAQPMDELIEMYEEQTGVKVEVNYNNNAGLVGQLEMSKQGDVFIPGSQRVIDSMKEAGHVEDDVFGPLAFHTPIILVAKDNPKNIVSIEDLAQSGLTIAIPNREGTPLGQSAYEMFEELGITELVEKNEIITAQTGSEAVMAIMSGEVDAAISELAAFQKNREKLDAAQIDPDLNVLHAFMGTVISYSEQKEAATEFLQFLEKEAPAVFQYHGYNIKGEIHQ</sequence>
<dbReference type="PANTHER" id="PTHR30632">
    <property type="entry name" value="MOLYBDATE-BINDING PERIPLASMIC PROTEIN"/>
    <property type="match status" value="1"/>
</dbReference>
<dbReference type="NCBIfam" id="TIGR01256">
    <property type="entry name" value="modA"/>
    <property type="match status" value="1"/>
</dbReference>
<keyword evidence="6" id="KW-1185">Reference proteome</keyword>
<dbReference type="Pfam" id="PF13531">
    <property type="entry name" value="SBP_bac_11"/>
    <property type="match status" value="1"/>
</dbReference>
<comment type="caution">
    <text evidence="5">The sequence shown here is derived from an EMBL/GenBank/DDBJ whole genome shotgun (WGS) entry which is preliminary data.</text>
</comment>
<evidence type="ECO:0000256" key="2">
    <source>
        <dbReference type="ARBA" id="ARBA00022723"/>
    </source>
</evidence>
<feature type="signal peptide" evidence="4">
    <location>
        <begin position="1"/>
        <end position="21"/>
    </location>
</feature>
<dbReference type="PANTHER" id="PTHR30632:SF0">
    <property type="entry name" value="SULFATE-BINDING PROTEIN"/>
    <property type="match status" value="1"/>
</dbReference>
<name>A0ABT5VKB6_9BACI</name>
<dbReference type="RefSeq" id="WP_275120252.1">
    <property type="nucleotide sequence ID" value="NZ_JAOTPO010000018.1"/>
</dbReference>
<dbReference type="Gene3D" id="3.40.190.10">
    <property type="entry name" value="Periplasmic binding protein-like II"/>
    <property type="match status" value="2"/>
</dbReference>
<evidence type="ECO:0000256" key="4">
    <source>
        <dbReference type="SAM" id="SignalP"/>
    </source>
</evidence>
<feature type="chain" id="PRO_5046548042" evidence="4">
    <location>
        <begin position="22"/>
        <end position="273"/>
    </location>
</feature>
<evidence type="ECO:0000256" key="3">
    <source>
        <dbReference type="ARBA" id="ARBA00022729"/>
    </source>
</evidence>
<dbReference type="Proteomes" id="UP001148125">
    <property type="component" value="Unassembled WGS sequence"/>
</dbReference>
<reference evidence="5" key="1">
    <citation type="submission" date="2024-05" db="EMBL/GenBank/DDBJ databases">
        <title>Alkalihalobacillus sp. strain MEB203 novel alkaliphilic bacterium from Lonar Lake, India.</title>
        <authorList>
            <person name="Joshi A."/>
            <person name="Thite S."/>
            <person name="Mengade P."/>
        </authorList>
    </citation>
    <scope>NUCLEOTIDE SEQUENCE</scope>
    <source>
        <strain evidence="5">MEB 203</strain>
    </source>
</reference>
<gene>
    <name evidence="5" type="primary">modA</name>
    <name evidence="5" type="ORF">N7Z68_20085</name>
</gene>
<dbReference type="InterPro" id="IPR005950">
    <property type="entry name" value="ModA"/>
</dbReference>
<evidence type="ECO:0000256" key="1">
    <source>
        <dbReference type="ARBA" id="ARBA00009175"/>
    </source>
</evidence>
<evidence type="ECO:0000313" key="5">
    <source>
        <dbReference type="EMBL" id="MDE5415651.1"/>
    </source>
</evidence>
<dbReference type="PIRSF" id="PIRSF004846">
    <property type="entry name" value="ModA"/>
    <property type="match status" value="1"/>
</dbReference>
<dbReference type="InterPro" id="IPR050682">
    <property type="entry name" value="ModA/WtpA"/>
</dbReference>
<accession>A0ABT5VKB6</accession>
<keyword evidence="2" id="KW-0479">Metal-binding</keyword>